<dbReference type="InterPro" id="IPR007757">
    <property type="entry name" value="MT-A70-like"/>
</dbReference>
<evidence type="ECO:0000256" key="6">
    <source>
        <dbReference type="PROSITE-ProRule" id="PRU00489"/>
    </source>
</evidence>
<comment type="caution">
    <text evidence="7">The sequence shown here is derived from an EMBL/GenBank/DDBJ whole genome shotgun (WGS) entry which is preliminary data.</text>
</comment>
<dbReference type="SUPFAM" id="SSF53335">
    <property type="entry name" value="S-adenosyl-L-methionine-dependent methyltransferases"/>
    <property type="match status" value="1"/>
</dbReference>
<dbReference type="GO" id="GO:0032259">
    <property type="term" value="P:methylation"/>
    <property type="evidence" value="ECO:0007669"/>
    <property type="project" value="UniProtKB-KW"/>
</dbReference>
<dbReference type="GO" id="GO:0001734">
    <property type="term" value="F:mRNA m(6)A methyltransferase activity"/>
    <property type="evidence" value="ECO:0007669"/>
    <property type="project" value="UniProtKB-EC"/>
</dbReference>
<dbReference type="GO" id="GO:0036396">
    <property type="term" value="C:RNA N6-methyladenosine methyltransferase complex"/>
    <property type="evidence" value="ECO:0007669"/>
    <property type="project" value="TreeGrafter"/>
</dbReference>
<proteinExistence type="inferred from homology"/>
<dbReference type="PROSITE" id="PS51143">
    <property type="entry name" value="MT_A70"/>
    <property type="match status" value="1"/>
</dbReference>
<dbReference type="GO" id="GO:0003676">
    <property type="term" value="F:nucleic acid binding"/>
    <property type="evidence" value="ECO:0007669"/>
    <property type="project" value="InterPro"/>
</dbReference>
<dbReference type="Proteomes" id="UP001295684">
    <property type="component" value="Unassembled WGS sequence"/>
</dbReference>
<keyword evidence="8" id="KW-1185">Reference proteome</keyword>
<keyword evidence="3" id="KW-0808">Transferase</keyword>
<keyword evidence="2" id="KW-0489">Methyltransferase</keyword>
<dbReference type="PANTHER" id="PTHR12829:SF7">
    <property type="entry name" value="N6-ADENOSINE-METHYLTRANSFERASE CATALYTIC SUBUNIT"/>
    <property type="match status" value="1"/>
</dbReference>
<dbReference type="Pfam" id="PF05063">
    <property type="entry name" value="MT-A70"/>
    <property type="match status" value="1"/>
</dbReference>
<gene>
    <name evidence="7" type="ORF">ECRASSUSDP1_LOCUS9227</name>
</gene>
<name>A0AAD1UIM9_EUPCR</name>
<dbReference type="EC" id="2.1.1.348" evidence="1"/>
<keyword evidence="4" id="KW-0949">S-adenosyl-L-methionine</keyword>
<evidence type="ECO:0000256" key="3">
    <source>
        <dbReference type="ARBA" id="ARBA00022679"/>
    </source>
</evidence>
<dbReference type="InterPro" id="IPR002052">
    <property type="entry name" value="DNA_methylase_N6_adenine_CS"/>
</dbReference>
<comment type="catalytic activity">
    <reaction evidence="5">
        <text>an adenosine in mRNA + S-adenosyl-L-methionine = an N(6)-methyladenosine in mRNA + S-adenosyl-L-homocysteine + H(+)</text>
        <dbReference type="Rhea" id="RHEA:55584"/>
        <dbReference type="Rhea" id="RHEA-COMP:12414"/>
        <dbReference type="Rhea" id="RHEA-COMP:12417"/>
        <dbReference type="ChEBI" id="CHEBI:15378"/>
        <dbReference type="ChEBI" id="CHEBI:57856"/>
        <dbReference type="ChEBI" id="CHEBI:59789"/>
        <dbReference type="ChEBI" id="CHEBI:74411"/>
        <dbReference type="ChEBI" id="CHEBI:74449"/>
        <dbReference type="EC" id="2.1.1.348"/>
    </reaction>
</comment>
<evidence type="ECO:0000313" key="7">
    <source>
        <dbReference type="EMBL" id="CAI2367938.1"/>
    </source>
</evidence>
<dbReference type="InterPro" id="IPR029063">
    <property type="entry name" value="SAM-dependent_MTases_sf"/>
</dbReference>
<organism evidence="7 8">
    <name type="scientific">Euplotes crassus</name>
    <dbReference type="NCBI Taxonomy" id="5936"/>
    <lineage>
        <taxon>Eukaryota</taxon>
        <taxon>Sar</taxon>
        <taxon>Alveolata</taxon>
        <taxon>Ciliophora</taxon>
        <taxon>Intramacronucleata</taxon>
        <taxon>Spirotrichea</taxon>
        <taxon>Hypotrichia</taxon>
        <taxon>Euplotida</taxon>
        <taxon>Euplotidae</taxon>
        <taxon>Moneuplotes</taxon>
    </lineage>
</organism>
<reference evidence="7" key="1">
    <citation type="submission" date="2023-07" db="EMBL/GenBank/DDBJ databases">
        <authorList>
            <consortium name="AG Swart"/>
            <person name="Singh M."/>
            <person name="Singh A."/>
            <person name="Seah K."/>
            <person name="Emmerich C."/>
        </authorList>
    </citation>
    <scope>NUCLEOTIDE SEQUENCE</scope>
    <source>
        <strain evidence="7">DP1</strain>
    </source>
</reference>
<evidence type="ECO:0000256" key="5">
    <source>
        <dbReference type="ARBA" id="ARBA00048957"/>
    </source>
</evidence>
<evidence type="ECO:0000313" key="8">
    <source>
        <dbReference type="Proteomes" id="UP001295684"/>
    </source>
</evidence>
<dbReference type="PANTHER" id="PTHR12829">
    <property type="entry name" value="N6-ADENOSINE-METHYLTRANSFERASE"/>
    <property type="match status" value="1"/>
</dbReference>
<dbReference type="Gene3D" id="3.40.50.150">
    <property type="entry name" value="Vaccinia Virus protein VP39"/>
    <property type="match status" value="1"/>
</dbReference>
<protein>
    <recommendedName>
        <fullName evidence="1">mRNA m(6)A methyltransferase</fullName>
        <ecNumber evidence="1">2.1.1.348</ecNumber>
    </recommendedName>
</protein>
<dbReference type="PROSITE" id="PS00092">
    <property type="entry name" value="N6_MTASE"/>
    <property type="match status" value="1"/>
</dbReference>
<evidence type="ECO:0000256" key="2">
    <source>
        <dbReference type="ARBA" id="ARBA00022603"/>
    </source>
</evidence>
<dbReference type="EMBL" id="CAMPGE010009064">
    <property type="protein sequence ID" value="CAI2367938.1"/>
    <property type="molecule type" value="Genomic_DNA"/>
</dbReference>
<accession>A0AAD1UIM9</accession>
<sequence length="424" mass="49694">MKRPKEEQDLYKPDEETCNELIQQYKRMKLENEEDKHPEITKAPVLTKNAKMISTREQKKTLKQWEDGLRDHLVEKAEKQDEYERKMKIEIGVNEFTTGENSQISRDYMHVTPTMMLPMYCEFDTREKCDEHRKNLLYHESNSKVSNLTFKMCYSSMNQCNKIHFRPTVTSSTIPTLGDCSYLDTCKGKGQCKYIHYDTQSPCTLNESLALEPKKYSGAEWINCDVLNLNFRELGKFDVVLIDPPWDINMNLPYQTIGDKLLASLEIEPLQEEGIIFLWVTGRVMEQGRELLKKWGYRKVEEIVWVKINQLNKLIRTGRTGHWLNHSKEHCLVGLKGKPKYPLKLDTDVIVAKVRETSQKPDELYHMIERLVPTGRRIEIFARMNNIRPGWLSIGNQLRTTRLEDAGLVEKFKNGELLKDMPEE</sequence>
<evidence type="ECO:0000256" key="1">
    <source>
        <dbReference type="ARBA" id="ARBA00012160"/>
    </source>
</evidence>
<comment type="similarity">
    <text evidence="6">Belongs to the MT-A70-like family.</text>
</comment>
<dbReference type="AlphaFoldDB" id="A0AAD1UIM9"/>
<dbReference type="GO" id="GO:0005634">
    <property type="term" value="C:nucleus"/>
    <property type="evidence" value="ECO:0007669"/>
    <property type="project" value="TreeGrafter"/>
</dbReference>
<evidence type="ECO:0000256" key="4">
    <source>
        <dbReference type="ARBA" id="ARBA00022691"/>
    </source>
</evidence>